<evidence type="ECO:0008006" key="3">
    <source>
        <dbReference type="Google" id="ProtNLM"/>
    </source>
</evidence>
<dbReference type="RefSeq" id="XP_002784372.1">
    <property type="nucleotide sequence ID" value="XM_002784326.1"/>
</dbReference>
<dbReference type="EMBL" id="GG673069">
    <property type="protein sequence ID" value="EER16168.1"/>
    <property type="molecule type" value="Genomic_DNA"/>
</dbReference>
<sequence>MVLKKSLEISDEELAKQVEAMRQAYEKELNSDNQSDAIREADIYAQRSGMKPTTITTTVQTSCDADESFRRPSGLGHVKLRGMKTCDTLPNRGPLGMGRRMGCAGVDTLIRIYVYLPHSGDSFYLWVPHDIPVGPPKFTMDRFTEITGIAIEDQRLAVNGTTLKTNSVGINYYNVTHGCTVTLSKFESYEKRKASREQEPVLAVTMAKRVKGTSGNAITKALKASARRLNKTGTGYWIMPKWEHDEYPGLISEKLMRRFGIMSNDTVFYEDYLGKVHLTPGMGHGDPFGSIREAFERHNIVASLPQPSSSRFTHMGIIRNGYDTVYHNHHRVTEEQRAQGDRTLTETSSMTVPGAITTASTAKCFSCFPALVRRGNGGVNNNSSAELVSDLWREQMTFRGGSIV</sequence>
<reference evidence="1 2" key="1">
    <citation type="submission" date="2008-07" db="EMBL/GenBank/DDBJ databases">
        <authorList>
            <person name="El-Sayed N."/>
            <person name="Caler E."/>
            <person name="Inman J."/>
            <person name="Amedeo P."/>
            <person name="Hass B."/>
            <person name="Wortman J."/>
        </authorList>
    </citation>
    <scope>NUCLEOTIDE SEQUENCE [LARGE SCALE GENOMIC DNA]</scope>
    <source>
        <strain evidence="2">ATCC 50983 / TXsc</strain>
    </source>
</reference>
<keyword evidence="2" id="KW-1185">Reference proteome</keyword>
<evidence type="ECO:0000313" key="2">
    <source>
        <dbReference type="Proteomes" id="UP000007800"/>
    </source>
</evidence>
<gene>
    <name evidence="1" type="ORF">Pmar_PMAR003631</name>
</gene>
<proteinExistence type="predicted"/>
<name>C5KHV6_PERM5</name>
<organism evidence="2">
    <name type="scientific">Perkinsus marinus (strain ATCC 50983 / TXsc)</name>
    <dbReference type="NCBI Taxonomy" id="423536"/>
    <lineage>
        <taxon>Eukaryota</taxon>
        <taxon>Sar</taxon>
        <taxon>Alveolata</taxon>
        <taxon>Perkinsozoa</taxon>
        <taxon>Perkinsea</taxon>
        <taxon>Perkinsida</taxon>
        <taxon>Perkinsidae</taxon>
        <taxon>Perkinsus</taxon>
    </lineage>
</organism>
<dbReference type="OrthoDB" id="434666at2759"/>
<evidence type="ECO:0000313" key="1">
    <source>
        <dbReference type="EMBL" id="EER16168.1"/>
    </source>
</evidence>
<dbReference type="GeneID" id="9061306"/>
<protein>
    <recommendedName>
        <fullName evidence="3">Ubiquitin-like domain-containing protein</fullName>
    </recommendedName>
</protein>
<accession>C5KHV6</accession>
<dbReference type="Proteomes" id="UP000007800">
    <property type="component" value="Unassembled WGS sequence"/>
</dbReference>
<dbReference type="CDD" id="cd17039">
    <property type="entry name" value="Ubl_ubiquitin_like"/>
    <property type="match status" value="1"/>
</dbReference>
<dbReference type="InterPro" id="IPR029071">
    <property type="entry name" value="Ubiquitin-like_domsf"/>
</dbReference>
<dbReference type="InParanoid" id="C5KHV6"/>
<dbReference type="SUPFAM" id="SSF54236">
    <property type="entry name" value="Ubiquitin-like"/>
    <property type="match status" value="1"/>
</dbReference>
<dbReference type="AlphaFoldDB" id="C5KHV6"/>